<evidence type="ECO:0000313" key="3">
    <source>
        <dbReference type="Proteomes" id="UP000192578"/>
    </source>
</evidence>
<dbReference type="GO" id="GO:0005524">
    <property type="term" value="F:ATP binding"/>
    <property type="evidence" value="ECO:0007669"/>
    <property type="project" value="InterPro"/>
</dbReference>
<dbReference type="PANTHER" id="PTHR24361">
    <property type="entry name" value="MITOGEN-ACTIVATED KINASE KINASE KINASE"/>
    <property type="match status" value="1"/>
</dbReference>
<dbReference type="InterPro" id="IPR011009">
    <property type="entry name" value="Kinase-like_dom_sf"/>
</dbReference>
<dbReference type="GO" id="GO:0004674">
    <property type="term" value="F:protein serine/threonine kinase activity"/>
    <property type="evidence" value="ECO:0007669"/>
    <property type="project" value="TreeGrafter"/>
</dbReference>
<evidence type="ECO:0000259" key="1">
    <source>
        <dbReference type="PROSITE" id="PS50011"/>
    </source>
</evidence>
<gene>
    <name evidence="2" type="ORF">BV898_17728</name>
</gene>
<reference evidence="3" key="1">
    <citation type="submission" date="2017-01" db="EMBL/GenBank/DDBJ databases">
        <title>Comparative genomics of anhydrobiosis in the tardigrade Hypsibius dujardini.</title>
        <authorList>
            <person name="Yoshida Y."/>
            <person name="Koutsovoulos G."/>
            <person name="Laetsch D."/>
            <person name="Stevens L."/>
            <person name="Kumar S."/>
            <person name="Horikawa D."/>
            <person name="Ishino K."/>
            <person name="Komine S."/>
            <person name="Tomita M."/>
            <person name="Blaxter M."/>
            <person name="Arakawa K."/>
        </authorList>
    </citation>
    <scope>NUCLEOTIDE SEQUENCE [LARGE SCALE GENOMIC DNA]</scope>
    <source>
        <strain evidence="3">Z151</strain>
    </source>
</reference>
<dbReference type="SMART" id="SM00220">
    <property type="entry name" value="S_TKc"/>
    <property type="match status" value="1"/>
</dbReference>
<sequence length="264" mass="29153">MGHIRRDQTSFYHGTCILMEYCDGGTLADFVTDNPPLPPAQLVNYTRQLICGLHYLHETVQPKHIIHGDIKGSNILLKERIGATLKICDLDSLTKLKDGSVTHNADLTSKKGTHAFMSPELFAWDKNTPLNDPQSKVGRSTDIWSLGCVVLDMFLRGRILFRCVGRSSVYMDELNEHEQIRLLVEDGVPEVPPELPRPLRQLVLGCLKVTPANRPKAKTLLNLLTQNGGLHVLDDDAAQSAIGAASEEPTFQTPFSMVMGVGSD</sequence>
<dbReference type="InterPro" id="IPR000719">
    <property type="entry name" value="Prot_kinase_dom"/>
</dbReference>
<dbReference type="GO" id="GO:0005737">
    <property type="term" value="C:cytoplasm"/>
    <property type="evidence" value="ECO:0007669"/>
    <property type="project" value="TreeGrafter"/>
</dbReference>
<dbReference type="PROSITE" id="PS50011">
    <property type="entry name" value="PROTEIN_KINASE_DOM"/>
    <property type="match status" value="1"/>
</dbReference>
<keyword evidence="3" id="KW-1185">Reference proteome</keyword>
<dbReference type="Gene3D" id="1.10.510.10">
    <property type="entry name" value="Transferase(Phosphotransferase) domain 1"/>
    <property type="match status" value="1"/>
</dbReference>
<organism evidence="2 3">
    <name type="scientific">Hypsibius exemplaris</name>
    <name type="common">Freshwater tardigrade</name>
    <dbReference type="NCBI Taxonomy" id="2072580"/>
    <lineage>
        <taxon>Eukaryota</taxon>
        <taxon>Metazoa</taxon>
        <taxon>Ecdysozoa</taxon>
        <taxon>Tardigrada</taxon>
        <taxon>Eutardigrada</taxon>
        <taxon>Parachela</taxon>
        <taxon>Hypsibioidea</taxon>
        <taxon>Hypsibiidae</taxon>
        <taxon>Hypsibius</taxon>
    </lineage>
</organism>
<dbReference type="PROSITE" id="PS00108">
    <property type="entry name" value="PROTEIN_KINASE_ST"/>
    <property type="match status" value="1"/>
</dbReference>
<feature type="domain" description="Protein kinase" evidence="1">
    <location>
        <begin position="1"/>
        <end position="234"/>
    </location>
</feature>
<comment type="caution">
    <text evidence="2">The sequence shown here is derived from an EMBL/GenBank/DDBJ whole genome shotgun (WGS) entry which is preliminary data.</text>
</comment>
<name>A0A9X6NHS5_HYPEX</name>
<evidence type="ECO:0000313" key="2">
    <source>
        <dbReference type="EMBL" id="OWA53293.1"/>
    </source>
</evidence>
<dbReference type="InterPro" id="IPR008271">
    <property type="entry name" value="Ser/Thr_kinase_AS"/>
</dbReference>
<proteinExistence type="predicted"/>
<accession>A0A9X6NHS5</accession>
<dbReference type="OrthoDB" id="4062651at2759"/>
<dbReference type="EMBL" id="MTYJ01000312">
    <property type="protein sequence ID" value="OWA53293.1"/>
    <property type="molecule type" value="Genomic_DNA"/>
</dbReference>
<protein>
    <recommendedName>
        <fullName evidence="1">Protein kinase domain-containing protein</fullName>
    </recommendedName>
</protein>
<dbReference type="Pfam" id="PF00069">
    <property type="entry name" value="Pkinase"/>
    <property type="match status" value="1"/>
</dbReference>
<dbReference type="InterPro" id="IPR053235">
    <property type="entry name" value="Ser_Thr_kinase"/>
</dbReference>
<dbReference type="AlphaFoldDB" id="A0A9X6NHS5"/>
<dbReference type="Proteomes" id="UP000192578">
    <property type="component" value="Unassembled WGS sequence"/>
</dbReference>
<dbReference type="SUPFAM" id="SSF56112">
    <property type="entry name" value="Protein kinase-like (PK-like)"/>
    <property type="match status" value="1"/>
</dbReference>